<keyword evidence="1" id="KW-0472">Membrane</keyword>
<dbReference type="AlphaFoldDB" id="A0A1H8IKM2"/>
<dbReference type="RefSeq" id="WP_280139990.1">
    <property type="nucleotide sequence ID" value="NZ_FOBW01000017.1"/>
</dbReference>
<keyword evidence="1" id="KW-0812">Transmembrane</keyword>
<dbReference type="Proteomes" id="UP000198553">
    <property type="component" value="Unassembled WGS sequence"/>
</dbReference>
<evidence type="ECO:0000256" key="1">
    <source>
        <dbReference type="SAM" id="Phobius"/>
    </source>
</evidence>
<feature type="transmembrane region" description="Helical" evidence="1">
    <location>
        <begin position="7"/>
        <end position="28"/>
    </location>
</feature>
<reference evidence="3" key="1">
    <citation type="submission" date="2016-10" db="EMBL/GenBank/DDBJ databases">
        <authorList>
            <person name="Varghese N."/>
            <person name="Submissions S."/>
        </authorList>
    </citation>
    <scope>NUCLEOTIDE SEQUENCE [LARGE SCALE GENOMIC DNA]</scope>
    <source>
        <strain evidence="3">B48,IBRC-M 10115,DSM 25386,CECT 8001</strain>
    </source>
</reference>
<evidence type="ECO:0000313" key="2">
    <source>
        <dbReference type="EMBL" id="SEN69253.1"/>
    </source>
</evidence>
<proteinExistence type="predicted"/>
<keyword evidence="3" id="KW-1185">Reference proteome</keyword>
<accession>A0A1H8IKM2</accession>
<sequence length="43" mass="4737">MKIDRKTLEIISTISLIVLAISTSIIAIRLDDLIDILTVIGNK</sequence>
<gene>
    <name evidence="2" type="ORF">SAMN05192533_11790</name>
</gene>
<organism evidence="2 3">
    <name type="scientific">Mesobacillus persicus</name>
    <dbReference type="NCBI Taxonomy" id="930146"/>
    <lineage>
        <taxon>Bacteria</taxon>
        <taxon>Bacillati</taxon>
        <taxon>Bacillota</taxon>
        <taxon>Bacilli</taxon>
        <taxon>Bacillales</taxon>
        <taxon>Bacillaceae</taxon>
        <taxon>Mesobacillus</taxon>
    </lineage>
</organism>
<protein>
    <submittedName>
        <fullName evidence="2">Uncharacterized protein</fullName>
    </submittedName>
</protein>
<keyword evidence="1" id="KW-1133">Transmembrane helix</keyword>
<dbReference type="EMBL" id="FOBW01000017">
    <property type="protein sequence ID" value="SEN69253.1"/>
    <property type="molecule type" value="Genomic_DNA"/>
</dbReference>
<name>A0A1H8IKM2_9BACI</name>
<evidence type="ECO:0000313" key="3">
    <source>
        <dbReference type="Proteomes" id="UP000198553"/>
    </source>
</evidence>